<reference evidence="1 2" key="1">
    <citation type="submission" date="2020-04" db="EMBL/GenBank/DDBJ databases">
        <authorList>
            <person name="De Canck E."/>
        </authorList>
    </citation>
    <scope>NUCLEOTIDE SEQUENCE [LARGE SCALE GENOMIC DNA]</scope>
    <source>
        <strain evidence="1 2">LMG 29542</strain>
    </source>
</reference>
<evidence type="ECO:0000313" key="2">
    <source>
        <dbReference type="Proteomes" id="UP000494363"/>
    </source>
</evidence>
<protein>
    <submittedName>
        <fullName evidence="1">Uncharacterized protein</fullName>
    </submittedName>
</protein>
<sequence length="93" mass="10822">MGRQTRPSAQSRQICKGRWVVEKSPPLPSGQTCALISFIVPEEWTPEQALAVFELLDDLREVICARYLSDMQEVLRQDRRQREPPFNEHDPPF</sequence>
<name>A0A6J5F8B5_9BURK</name>
<dbReference type="EMBL" id="CADIKH010000282">
    <property type="protein sequence ID" value="CAB3775148.1"/>
    <property type="molecule type" value="Genomic_DNA"/>
</dbReference>
<dbReference type="Proteomes" id="UP000494363">
    <property type="component" value="Unassembled WGS sequence"/>
</dbReference>
<evidence type="ECO:0000313" key="1">
    <source>
        <dbReference type="EMBL" id="CAB3775148.1"/>
    </source>
</evidence>
<proteinExistence type="predicted"/>
<organism evidence="1 2">
    <name type="scientific">Paraburkholderia humisilvae</name>
    <dbReference type="NCBI Taxonomy" id="627669"/>
    <lineage>
        <taxon>Bacteria</taxon>
        <taxon>Pseudomonadati</taxon>
        <taxon>Pseudomonadota</taxon>
        <taxon>Betaproteobacteria</taxon>
        <taxon>Burkholderiales</taxon>
        <taxon>Burkholderiaceae</taxon>
        <taxon>Paraburkholderia</taxon>
    </lineage>
</organism>
<accession>A0A6J5F8B5</accession>
<dbReference type="AlphaFoldDB" id="A0A6J5F8B5"/>
<keyword evidence="2" id="KW-1185">Reference proteome</keyword>
<gene>
    <name evidence="1" type="ORF">LMG29542_08530</name>
</gene>